<organism evidence="1 2">
    <name type="scientific">Gordonia paraffinivorans</name>
    <dbReference type="NCBI Taxonomy" id="175628"/>
    <lineage>
        <taxon>Bacteria</taxon>
        <taxon>Bacillati</taxon>
        <taxon>Actinomycetota</taxon>
        <taxon>Actinomycetes</taxon>
        <taxon>Mycobacteriales</taxon>
        <taxon>Gordoniaceae</taxon>
        <taxon>Gordonia</taxon>
    </lineage>
</organism>
<dbReference type="AlphaFoldDB" id="A0ABD7V7I3"/>
<proteinExistence type="predicted"/>
<reference evidence="1 2" key="1">
    <citation type="submission" date="2019-02" db="EMBL/GenBank/DDBJ databases">
        <authorList>
            <consortium name="Pathogen Informatics"/>
        </authorList>
    </citation>
    <scope>NUCLEOTIDE SEQUENCE [LARGE SCALE GENOMIC DNA]</scope>
    <source>
        <strain evidence="1 2">3012STDY6756503</strain>
    </source>
</reference>
<evidence type="ECO:0000313" key="2">
    <source>
        <dbReference type="Proteomes" id="UP000360750"/>
    </source>
</evidence>
<dbReference type="EMBL" id="CAACYD010000007">
    <property type="protein sequence ID" value="VFA90295.1"/>
    <property type="molecule type" value="Genomic_DNA"/>
</dbReference>
<dbReference type="RefSeq" id="WP_006902603.1">
    <property type="nucleotide sequence ID" value="NZ_CAACYD010000007.1"/>
</dbReference>
<comment type="caution">
    <text evidence="1">The sequence shown here is derived from an EMBL/GenBank/DDBJ whole genome shotgun (WGS) entry which is preliminary data.</text>
</comment>
<gene>
    <name evidence="1" type="ORF">NCTC8139_03878</name>
</gene>
<accession>A0ABD7V7I3</accession>
<dbReference type="GeneID" id="60751850"/>
<evidence type="ECO:0000313" key="1">
    <source>
        <dbReference type="EMBL" id="VFA90295.1"/>
    </source>
</evidence>
<protein>
    <recommendedName>
        <fullName evidence="3">Small CPxCG-related zinc finger protein</fullName>
    </recommendedName>
</protein>
<evidence type="ECO:0008006" key="3">
    <source>
        <dbReference type="Google" id="ProtNLM"/>
    </source>
</evidence>
<sequence length="68" mass="7372">MTAVSPLSPETEGSADRYCDSCGRVFTVHRNVPQEGIDDLARASGWHIGAEEIFCPGCRQARFSISDA</sequence>
<name>A0ABD7V7I3_9ACTN</name>
<dbReference type="Proteomes" id="UP000360750">
    <property type="component" value="Unassembled WGS sequence"/>
</dbReference>